<dbReference type="EMBL" id="MU118088">
    <property type="protein sequence ID" value="KAF9645523.1"/>
    <property type="molecule type" value="Genomic_DNA"/>
</dbReference>
<evidence type="ECO:0000313" key="2">
    <source>
        <dbReference type="Proteomes" id="UP000886501"/>
    </source>
</evidence>
<sequence>EDTDQPVRPFHKSFPDFIVDPTRCTNERFRVSPPSHHPELLVGCLNLMNRTLEKNMCKLPDAVTNSEVPDLRERTERYIDPASQYACKSWHKHLVDEHTIRTCKITSALHLFLEKKFVFWLEVLSVLGAAREAIDALDLVAKRVEASSTVELANDCFRFATGLFEVIEESAPHIHHSALPLSPQKSMVRNLYGSHANPMTRIVHGLPDWWDPAIVTMQYSCMAATWSPCGRFIAISDGRSTAEIRDAATLKRLTILELPQGRTRELVFSPDSRLLMSSQIEPRNFISWDIQTGVMVSAIYPEQWDSDTWCYSVTYSACGTMFGVLIDRLGTFTISTYNVHSGTHMHSHPVEGEAVGDIWTHGGRLRFATIKSGSITTWEVGFASRNPPTEIESLPLPKEFPHDSNVHAFHPTLSRLAFSHSERIFVWDARRSKFLLDERANEPYGTSFSSDGRFLMHGAHGSGIYLWKESPTGYILHRNLNCETGMDHQLMSPNEQSIFVSGSGAIQLSRTMDPSTSLSRKQSDESFIVEFFLDETLTVVARSGDNTITVLDLKSGNPLSTIDAGMGVLGQRAAGNTVVAVGDEKAVTWNLPARGRVLNLKANVKDSIRTATIRCPGMGSLQSVSISPDLHSIAMVEYDVSSVSYNLHLHDVPTGRCLVSVPIYGRDYGDSWFTPDGRQVWCIARGGETNGFTIVEDSGSGLIKLERLEPTNQPPNTSPWLSSHGYQLTDDGWILGISGKRLFRLPLHWRSSGKSRRRTWSGGFLALLDRQLPEVVILELEE</sequence>
<gene>
    <name evidence="1" type="ORF">BDM02DRAFT_3131035</name>
</gene>
<organism evidence="1 2">
    <name type="scientific">Thelephora ganbajun</name>
    <name type="common">Ganba fungus</name>
    <dbReference type="NCBI Taxonomy" id="370292"/>
    <lineage>
        <taxon>Eukaryota</taxon>
        <taxon>Fungi</taxon>
        <taxon>Dikarya</taxon>
        <taxon>Basidiomycota</taxon>
        <taxon>Agaricomycotina</taxon>
        <taxon>Agaricomycetes</taxon>
        <taxon>Thelephorales</taxon>
        <taxon>Thelephoraceae</taxon>
        <taxon>Thelephora</taxon>
    </lineage>
</organism>
<name>A0ACB6Z7E4_THEGA</name>
<dbReference type="Proteomes" id="UP000886501">
    <property type="component" value="Unassembled WGS sequence"/>
</dbReference>
<reference evidence="1" key="1">
    <citation type="submission" date="2019-10" db="EMBL/GenBank/DDBJ databases">
        <authorList>
            <consortium name="DOE Joint Genome Institute"/>
            <person name="Kuo A."/>
            <person name="Miyauchi S."/>
            <person name="Kiss E."/>
            <person name="Drula E."/>
            <person name="Kohler A."/>
            <person name="Sanchez-Garcia M."/>
            <person name="Andreopoulos B."/>
            <person name="Barry K.W."/>
            <person name="Bonito G."/>
            <person name="Buee M."/>
            <person name="Carver A."/>
            <person name="Chen C."/>
            <person name="Cichocki N."/>
            <person name="Clum A."/>
            <person name="Culley D."/>
            <person name="Crous P.W."/>
            <person name="Fauchery L."/>
            <person name="Girlanda M."/>
            <person name="Hayes R."/>
            <person name="Keri Z."/>
            <person name="Labutti K."/>
            <person name="Lipzen A."/>
            <person name="Lombard V."/>
            <person name="Magnuson J."/>
            <person name="Maillard F."/>
            <person name="Morin E."/>
            <person name="Murat C."/>
            <person name="Nolan M."/>
            <person name="Ohm R."/>
            <person name="Pangilinan J."/>
            <person name="Pereira M."/>
            <person name="Perotto S."/>
            <person name="Peter M."/>
            <person name="Riley R."/>
            <person name="Sitrit Y."/>
            <person name="Stielow B."/>
            <person name="Szollosi G."/>
            <person name="Zifcakova L."/>
            <person name="Stursova M."/>
            <person name="Spatafora J.W."/>
            <person name="Tedersoo L."/>
            <person name="Vaario L.-M."/>
            <person name="Yamada A."/>
            <person name="Yan M."/>
            <person name="Wang P."/>
            <person name="Xu J."/>
            <person name="Bruns T."/>
            <person name="Baldrian P."/>
            <person name="Vilgalys R."/>
            <person name="Henrissat B."/>
            <person name="Grigoriev I.V."/>
            <person name="Hibbett D."/>
            <person name="Nagy L.G."/>
            <person name="Martin F.M."/>
        </authorList>
    </citation>
    <scope>NUCLEOTIDE SEQUENCE</scope>
    <source>
        <strain evidence="1">P2</strain>
    </source>
</reference>
<evidence type="ECO:0000313" key="1">
    <source>
        <dbReference type="EMBL" id="KAF9645523.1"/>
    </source>
</evidence>
<proteinExistence type="predicted"/>
<comment type="caution">
    <text evidence="1">The sequence shown here is derived from an EMBL/GenBank/DDBJ whole genome shotgun (WGS) entry which is preliminary data.</text>
</comment>
<protein>
    <submittedName>
        <fullName evidence="1">Uncharacterized protein</fullName>
    </submittedName>
</protein>
<reference evidence="1" key="2">
    <citation type="journal article" date="2020" name="Nat. Commun.">
        <title>Large-scale genome sequencing of mycorrhizal fungi provides insights into the early evolution of symbiotic traits.</title>
        <authorList>
            <person name="Miyauchi S."/>
            <person name="Kiss E."/>
            <person name="Kuo A."/>
            <person name="Drula E."/>
            <person name="Kohler A."/>
            <person name="Sanchez-Garcia M."/>
            <person name="Morin E."/>
            <person name="Andreopoulos B."/>
            <person name="Barry K.W."/>
            <person name="Bonito G."/>
            <person name="Buee M."/>
            <person name="Carver A."/>
            <person name="Chen C."/>
            <person name="Cichocki N."/>
            <person name="Clum A."/>
            <person name="Culley D."/>
            <person name="Crous P.W."/>
            <person name="Fauchery L."/>
            <person name="Girlanda M."/>
            <person name="Hayes R.D."/>
            <person name="Keri Z."/>
            <person name="LaButti K."/>
            <person name="Lipzen A."/>
            <person name="Lombard V."/>
            <person name="Magnuson J."/>
            <person name="Maillard F."/>
            <person name="Murat C."/>
            <person name="Nolan M."/>
            <person name="Ohm R.A."/>
            <person name="Pangilinan J."/>
            <person name="Pereira M.F."/>
            <person name="Perotto S."/>
            <person name="Peter M."/>
            <person name="Pfister S."/>
            <person name="Riley R."/>
            <person name="Sitrit Y."/>
            <person name="Stielow J.B."/>
            <person name="Szollosi G."/>
            <person name="Zifcakova L."/>
            <person name="Stursova M."/>
            <person name="Spatafora J.W."/>
            <person name="Tedersoo L."/>
            <person name="Vaario L.M."/>
            <person name="Yamada A."/>
            <person name="Yan M."/>
            <person name="Wang P."/>
            <person name="Xu J."/>
            <person name="Bruns T."/>
            <person name="Baldrian P."/>
            <person name="Vilgalys R."/>
            <person name="Dunand C."/>
            <person name="Henrissat B."/>
            <person name="Grigoriev I.V."/>
            <person name="Hibbett D."/>
            <person name="Nagy L.G."/>
            <person name="Martin F.M."/>
        </authorList>
    </citation>
    <scope>NUCLEOTIDE SEQUENCE</scope>
    <source>
        <strain evidence="1">P2</strain>
    </source>
</reference>
<keyword evidence="2" id="KW-1185">Reference proteome</keyword>
<feature type="non-terminal residue" evidence="1">
    <location>
        <position position="1"/>
    </location>
</feature>
<accession>A0ACB6Z7E4</accession>